<accession>A0A348AHU6</accession>
<protein>
    <submittedName>
        <fullName evidence="5">Multidrug resistance protein MdtA</fullName>
    </submittedName>
</protein>
<keyword evidence="2" id="KW-0472">Membrane</keyword>
<keyword evidence="6" id="KW-1185">Reference proteome</keyword>
<dbReference type="Gene3D" id="2.40.420.20">
    <property type="match status" value="1"/>
</dbReference>
<feature type="domain" description="Multidrug resistance protein MdtA-like alpha-helical hairpin" evidence="3">
    <location>
        <begin position="111"/>
        <end position="169"/>
    </location>
</feature>
<dbReference type="Gene3D" id="1.10.287.470">
    <property type="entry name" value="Helix hairpin bin"/>
    <property type="match status" value="1"/>
</dbReference>
<dbReference type="Pfam" id="PF25967">
    <property type="entry name" value="RND-MFP_C"/>
    <property type="match status" value="1"/>
</dbReference>
<dbReference type="InterPro" id="IPR058627">
    <property type="entry name" value="MdtA-like_C"/>
</dbReference>
<evidence type="ECO:0000313" key="5">
    <source>
        <dbReference type="EMBL" id="BBB90644.1"/>
    </source>
</evidence>
<dbReference type="OrthoDB" id="1676626at2"/>
<evidence type="ECO:0000256" key="2">
    <source>
        <dbReference type="SAM" id="Phobius"/>
    </source>
</evidence>
<dbReference type="SUPFAM" id="SSF111369">
    <property type="entry name" value="HlyD-like secretion proteins"/>
    <property type="match status" value="1"/>
</dbReference>
<keyword evidence="2" id="KW-0812">Transmembrane</keyword>
<feature type="transmembrane region" description="Helical" evidence="2">
    <location>
        <begin position="7"/>
        <end position="26"/>
    </location>
</feature>
<evidence type="ECO:0000313" key="6">
    <source>
        <dbReference type="Proteomes" id="UP000276437"/>
    </source>
</evidence>
<dbReference type="InterPro" id="IPR006143">
    <property type="entry name" value="RND_pump_MFP"/>
</dbReference>
<dbReference type="PANTHER" id="PTHR30469">
    <property type="entry name" value="MULTIDRUG RESISTANCE PROTEIN MDTA"/>
    <property type="match status" value="1"/>
</dbReference>
<evidence type="ECO:0000256" key="1">
    <source>
        <dbReference type="ARBA" id="ARBA00009477"/>
    </source>
</evidence>
<evidence type="ECO:0000259" key="3">
    <source>
        <dbReference type="Pfam" id="PF25876"/>
    </source>
</evidence>
<dbReference type="InterPro" id="IPR058624">
    <property type="entry name" value="MdtA-like_HH"/>
</dbReference>
<dbReference type="NCBIfam" id="TIGR01730">
    <property type="entry name" value="RND_mfp"/>
    <property type="match status" value="1"/>
</dbReference>
<dbReference type="GO" id="GO:1990281">
    <property type="term" value="C:efflux pump complex"/>
    <property type="evidence" value="ECO:0007669"/>
    <property type="project" value="TreeGrafter"/>
</dbReference>
<feature type="domain" description="Multidrug resistance protein MdtA-like C-terminal permuted SH3" evidence="4">
    <location>
        <begin position="316"/>
        <end position="373"/>
    </location>
</feature>
<sequence length="390" mass="42224">MQKQYVYAFFGSAIVLIGLLAGYGIYVNATSSAHVAKMAAAQYVRVRSAPALIREIAPAVYFSVVNIYSPNMLDVHFELDGMLTKVFVKPGDRVRAGQLLGEIVNTELPSQLLQAEGKIHSSEATVVKWENTLRRYQALATQNAISQQQLDEASTSLKAAGGELTSARAYHGELITRLGKQQIVAPCDGDILQVYQGPGAVVRSGGSLVMIGELASLYFRNDVAGDILEQLQPLTGRFKLAVHRGDVMEKAYSSSLKDGGTTGGTDAFDLQITGVSPPPETPARYRTVEYRINNSAGLLEPGTYYQVRIYSTEKRQVLCVPQDAVMGGAAPFVFVVGPDSRLEQRPVRTGIQDDEYVEVQSGLSENEVVVVAGKYAEFVPGMKVQAIQAP</sequence>
<name>A0A348AHU6_9FIRM</name>
<dbReference type="Gene3D" id="2.40.50.100">
    <property type="match status" value="1"/>
</dbReference>
<dbReference type="EMBL" id="AP018449">
    <property type="protein sequence ID" value="BBB90644.1"/>
    <property type="molecule type" value="Genomic_DNA"/>
</dbReference>
<reference evidence="5 6" key="1">
    <citation type="journal article" date="2018" name="Int. J. Syst. Evol. Microbiol.">
        <title>Methylomusa anaerophila gen. nov., sp. nov., an anaerobic methanol-utilizing bacterium isolated from a microbial fuel cell.</title>
        <authorList>
            <person name="Amano N."/>
            <person name="Yamamuro A."/>
            <person name="Miyahara M."/>
            <person name="Kouzuma A."/>
            <person name="Abe T."/>
            <person name="Watanabe K."/>
        </authorList>
    </citation>
    <scope>NUCLEOTIDE SEQUENCE [LARGE SCALE GENOMIC DNA]</scope>
    <source>
        <strain evidence="5 6">MMFC1</strain>
    </source>
</reference>
<dbReference type="PANTHER" id="PTHR30469:SF15">
    <property type="entry name" value="HLYD FAMILY OF SECRETION PROTEINS"/>
    <property type="match status" value="1"/>
</dbReference>
<dbReference type="Proteomes" id="UP000276437">
    <property type="component" value="Chromosome"/>
</dbReference>
<dbReference type="AlphaFoldDB" id="A0A348AHU6"/>
<comment type="similarity">
    <text evidence="1">Belongs to the membrane fusion protein (MFP) (TC 8.A.1) family.</text>
</comment>
<keyword evidence="2" id="KW-1133">Transmembrane helix</keyword>
<proteinExistence type="inferred from homology"/>
<dbReference type="RefSeq" id="WP_126307480.1">
    <property type="nucleotide sequence ID" value="NZ_AP018449.1"/>
</dbReference>
<dbReference type="KEGG" id="mana:MAMMFC1_01305"/>
<organism evidence="5 6">
    <name type="scientific">Methylomusa anaerophila</name>
    <dbReference type="NCBI Taxonomy" id="1930071"/>
    <lineage>
        <taxon>Bacteria</taxon>
        <taxon>Bacillati</taxon>
        <taxon>Bacillota</taxon>
        <taxon>Negativicutes</taxon>
        <taxon>Selenomonadales</taxon>
        <taxon>Sporomusaceae</taxon>
        <taxon>Methylomusa</taxon>
    </lineage>
</organism>
<dbReference type="Pfam" id="PF25876">
    <property type="entry name" value="HH_MFP_RND"/>
    <property type="match status" value="1"/>
</dbReference>
<evidence type="ECO:0000259" key="4">
    <source>
        <dbReference type="Pfam" id="PF25967"/>
    </source>
</evidence>
<dbReference type="GO" id="GO:0015562">
    <property type="term" value="F:efflux transmembrane transporter activity"/>
    <property type="evidence" value="ECO:0007669"/>
    <property type="project" value="TreeGrafter"/>
</dbReference>
<dbReference type="Gene3D" id="2.40.30.170">
    <property type="match status" value="1"/>
</dbReference>
<gene>
    <name evidence="5" type="primary">mdtA</name>
    <name evidence="5" type="ORF">MAMMFC1_01305</name>
</gene>